<reference evidence="1 2" key="2">
    <citation type="journal article" date="2015" name="Eukaryot. Cell">
        <title>Genetic mapping reveals that sinefungin resistance in Toxoplasma gondii is controlled by a putative amino acid transporter locus that can be used as a negative selectable marker.</title>
        <authorList>
            <person name="Behnke M.S."/>
            <person name="Khan A."/>
            <person name="Sibley L.D."/>
        </authorList>
    </citation>
    <scope>NUCLEOTIDE SEQUENCE [LARGE SCALE GENOMIC DNA]</scope>
    <source>
        <strain evidence="1 2">VAND</strain>
    </source>
</reference>
<sequence length="174" mass="19929">MSDSESLFHNHLPPLWGKTGPSSHFGNECCARATELLRNQNARLRTSLELERRIVMRLRLEQSNTASEKAESEDFFLKCCEEVKKEIQIRRTRAASEASKARTTDRGKSADNFARQQNARLPRDLTLHDFLKTDRRRLLELIISNDEILAQLHTILFPYRTAGRAPLQPGAQEG</sequence>
<organism evidence="1 2">
    <name type="scientific">Toxoplasma gondii VAND</name>
    <dbReference type="NCBI Taxonomy" id="933077"/>
    <lineage>
        <taxon>Eukaryota</taxon>
        <taxon>Sar</taxon>
        <taxon>Alveolata</taxon>
        <taxon>Apicomplexa</taxon>
        <taxon>Conoidasida</taxon>
        <taxon>Coccidia</taxon>
        <taxon>Eucoccidiorida</taxon>
        <taxon>Eimeriorina</taxon>
        <taxon>Sarcocystidae</taxon>
        <taxon>Toxoplasma</taxon>
    </lineage>
</organism>
<dbReference type="VEuPathDB" id="ToxoDB:TGVAND_254855"/>
<dbReference type="EMBL" id="AEYJ02000858">
    <property type="protein sequence ID" value="KFH06799.1"/>
    <property type="molecule type" value="Genomic_DNA"/>
</dbReference>
<proteinExistence type="predicted"/>
<evidence type="ECO:0000313" key="2">
    <source>
        <dbReference type="Proteomes" id="UP000028840"/>
    </source>
</evidence>
<dbReference type="AlphaFoldDB" id="A0A086Q2G7"/>
<dbReference type="PANTHER" id="PTHR40515">
    <property type="entry name" value="CILIA- AND FLAGELLA-ASSOCIATED PROTEIN 157"/>
    <property type="match status" value="1"/>
</dbReference>
<gene>
    <name evidence="1" type="ORF">TGVAND_254855</name>
</gene>
<dbReference type="Proteomes" id="UP000028840">
    <property type="component" value="Unassembled WGS sequence"/>
</dbReference>
<reference evidence="1 2" key="1">
    <citation type="submission" date="2014-08" db="EMBL/GenBank/DDBJ databases">
        <authorList>
            <person name="Sibley D."/>
            <person name="Venepally P."/>
            <person name="Karamycheva S."/>
            <person name="Hadjithomas M."/>
            <person name="Khan A."/>
            <person name="Brunk B."/>
            <person name="Roos D."/>
            <person name="Caler E."/>
            <person name="Lorenzi H."/>
        </authorList>
    </citation>
    <scope>NUCLEOTIDE SEQUENCE [LARGE SCALE GENOMIC DNA]</scope>
    <source>
        <strain evidence="1 2">VAND</strain>
    </source>
</reference>
<dbReference type="OrthoDB" id="299625at2759"/>
<comment type="caution">
    <text evidence="1">The sequence shown here is derived from an EMBL/GenBank/DDBJ whole genome shotgun (WGS) entry which is preliminary data.</text>
</comment>
<accession>A0A086Q2G7</accession>
<dbReference type="PANTHER" id="PTHR40515:SF1">
    <property type="entry name" value="CILIA- AND FLAGELLA-ASSOCIATED PROTEIN 157"/>
    <property type="match status" value="1"/>
</dbReference>
<evidence type="ECO:0000313" key="1">
    <source>
        <dbReference type="EMBL" id="KFH06799.1"/>
    </source>
</evidence>
<name>A0A086Q2G7_TOXGO</name>
<protein>
    <submittedName>
        <fullName evidence="1">Putative myosin heavy chain</fullName>
    </submittedName>
</protein>